<organism evidence="1 2">
    <name type="scientific">Halostreptopolyspora alba</name>
    <dbReference type="NCBI Taxonomy" id="2487137"/>
    <lineage>
        <taxon>Bacteria</taxon>
        <taxon>Bacillati</taxon>
        <taxon>Actinomycetota</taxon>
        <taxon>Actinomycetes</taxon>
        <taxon>Streptosporangiales</taxon>
        <taxon>Nocardiopsidaceae</taxon>
        <taxon>Halostreptopolyspora</taxon>
    </lineage>
</organism>
<dbReference type="NCBIfam" id="NF033399">
    <property type="entry name" value="thiazolyl_GetA"/>
    <property type="match status" value="1"/>
</dbReference>
<gene>
    <name evidence="1" type="ORF">EFW17_13225</name>
</gene>
<dbReference type="RefSeq" id="WP_123201677.1">
    <property type="nucleotide sequence ID" value="NZ_RJMB01000012.1"/>
</dbReference>
<protein>
    <submittedName>
        <fullName evidence="1">GE37468 family thiazolyl peptide</fullName>
    </submittedName>
</protein>
<comment type="caution">
    <text evidence="1">The sequence shown here is derived from an EMBL/GenBank/DDBJ whole genome shotgun (WGS) entry which is preliminary data.</text>
</comment>
<evidence type="ECO:0000313" key="2">
    <source>
        <dbReference type="Proteomes" id="UP000269198"/>
    </source>
</evidence>
<dbReference type="AlphaFoldDB" id="A0A3N0E8M9"/>
<keyword evidence="2" id="KW-1185">Reference proteome</keyword>
<evidence type="ECO:0000313" key="1">
    <source>
        <dbReference type="EMBL" id="RNL84184.1"/>
    </source>
</evidence>
<proteinExistence type="predicted"/>
<accession>A0A3N0E8M9</accession>
<reference evidence="1 2" key="1">
    <citation type="submission" date="2018-11" db="EMBL/GenBank/DDBJ databases">
        <title>The genome draft of YIM 96095.</title>
        <authorList>
            <person name="Tang S.-K."/>
            <person name="Chunyu W.-X."/>
            <person name="Feng Y.-Z."/>
        </authorList>
    </citation>
    <scope>NUCLEOTIDE SEQUENCE [LARGE SCALE GENOMIC DNA]</scope>
    <source>
        <strain evidence="1 2">YIM 96095</strain>
    </source>
</reference>
<dbReference type="Proteomes" id="UP000269198">
    <property type="component" value="Unassembled WGS sequence"/>
</dbReference>
<name>A0A3N0E8M9_9ACTN</name>
<dbReference type="EMBL" id="RJMB01000012">
    <property type="protein sequence ID" value="RNL84184.1"/>
    <property type="molecule type" value="Genomic_DNA"/>
</dbReference>
<sequence>MPEKFNLELDDLQVDGLELPTGDGASLETMTTGQGLTEMGASDCGCWCCSCC</sequence>